<dbReference type="InterPro" id="IPR006603">
    <property type="entry name" value="PQ-loop_rpt"/>
</dbReference>
<dbReference type="GO" id="GO:0012505">
    <property type="term" value="C:endomembrane system"/>
    <property type="evidence" value="ECO:0007669"/>
    <property type="project" value="UniProtKB-SubCell"/>
</dbReference>
<comment type="catalytic activity">
    <reaction evidence="9">
        <text>L-cystine(out) + H(+)(out) = L-cystine(in) + H(+)(in)</text>
        <dbReference type="Rhea" id="RHEA:66172"/>
        <dbReference type="ChEBI" id="CHEBI:15378"/>
        <dbReference type="ChEBI" id="CHEBI:35491"/>
    </reaction>
    <physiologicalReaction direction="left-to-right" evidence="9">
        <dbReference type="Rhea" id="RHEA:66173"/>
    </physiologicalReaction>
</comment>
<dbReference type="NCBIfam" id="TIGR00951">
    <property type="entry name" value="2A43"/>
    <property type="match status" value="1"/>
</dbReference>
<reference evidence="12" key="2">
    <citation type="submission" date="2020-05" db="UniProtKB">
        <authorList>
            <consortium name="EnsemblMetazoa"/>
        </authorList>
    </citation>
    <scope>IDENTIFICATION</scope>
    <source>
        <strain evidence="12">IAEA</strain>
    </source>
</reference>
<keyword evidence="6 10" id="KW-1133">Transmembrane helix</keyword>
<evidence type="ECO:0000256" key="10">
    <source>
        <dbReference type="SAM" id="Phobius"/>
    </source>
</evidence>
<feature type="transmembrane region" description="Helical" evidence="10">
    <location>
        <begin position="346"/>
        <end position="365"/>
    </location>
</feature>
<keyword evidence="5" id="KW-0677">Repeat</keyword>
<feature type="transmembrane region" description="Helical" evidence="10">
    <location>
        <begin position="174"/>
        <end position="197"/>
    </location>
</feature>
<organism evidence="12 13">
    <name type="scientific">Glossina brevipalpis</name>
    <dbReference type="NCBI Taxonomy" id="37001"/>
    <lineage>
        <taxon>Eukaryota</taxon>
        <taxon>Metazoa</taxon>
        <taxon>Ecdysozoa</taxon>
        <taxon>Arthropoda</taxon>
        <taxon>Hexapoda</taxon>
        <taxon>Insecta</taxon>
        <taxon>Pterygota</taxon>
        <taxon>Neoptera</taxon>
        <taxon>Endopterygota</taxon>
        <taxon>Diptera</taxon>
        <taxon>Brachycera</taxon>
        <taxon>Muscomorpha</taxon>
        <taxon>Hippoboscoidea</taxon>
        <taxon>Glossinidae</taxon>
        <taxon>Glossina</taxon>
    </lineage>
</organism>
<dbReference type="Gene3D" id="1.20.1280.290">
    <property type="match status" value="1"/>
</dbReference>
<dbReference type="PANTHER" id="PTHR13131:SF5">
    <property type="entry name" value="CYSTINOSIN"/>
    <property type="match status" value="1"/>
</dbReference>
<evidence type="ECO:0000256" key="3">
    <source>
        <dbReference type="ARBA" id="ARBA00022448"/>
    </source>
</evidence>
<reference evidence="13" key="1">
    <citation type="submission" date="2014-03" db="EMBL/GenBank/DDBJ databases">
        <authorList>
            <person name="Aksoy S."/>
            <person name="Warren W."/>
            <person name="Wilson R.K."/>
        </authorList>
    </citation>
    <scope>NUCLEOTIDE SEQUENCE [LARGE SCALE GENOMIC DNA]</scope>
    <source>
        <strain evidence="13">IAEA</strain>
    </source>
</reference>
<accession>A0A1A9X197</accession>
<feature type="transmembrane region" description="Helical" evidence="10">
    <location>
        <begin position="134"/>
        <end position="154"/>
    </location>
</feature>
<dbReference type="PANTHER" id="PTHR13131">
    <property type="entry name" value="CYSTINOSIN"/>
    <property type="match status" value="1"/>
</dbReference>
<feature type="transmembrane region" description="Helical" evidence="10">
    <location>
        <begin position="306"/>
        <end position="326"/>
    </location>
</feature>
<keyword evidence="4 10" id="KW-0812">Transmembrane</keyword>
<name>A0A1A9X197_9MUSC</name>
<keyword evidence="7 10" id="KW-0472">Membrane</keyword>
<dbReference type="Pfam" id="PF04193">
    <property type="entry name" value="PQ-loop"/>
    <property type="match status" value="2"/>
</dbReference>
<feature type="chain" id="PRO_5008400961" description="Cystinosin" evidence="11">
    <location>
        <begin position="30"/>
        <end position="367"/>
    </location>
</feature>
<evidence type="ECO:0000256" key="11">
    <source>
        <dbReference type="SAM" id="SignalP"/>
    </source>
</evidence>
<dbReference type="GO" id="GO:0005765">
    <property type="term" value="C:lysosomal membrane"/>
    <property type="evidence" value="ECO:0007669"/>
    <property type="project" value="TreeGrafter"/>
</dbReference>
<evidence type="ECO:0000256" key="7">
    <source>
        <dbReference type="ARBA" id="ARBA00023136"/>
    </source>
</evidence>
<comment type="subcellular location">
    <subcellularLocation>
        <location evidence="1">Endomembrane system</location>
        <topology evidence="1">Multi-pass membrane protein</topology>
    </subcellularLocation>
</comment>
<keyword evidence="11" id="KW-0732">Signal</keyword>
<evidence type="ECO:0000256" key="5">
    <source>
        <dbReference type="ARBA" id="ARBA00022737"/>
    </source>
</evidence>
<evidence type="ECO:0008006" key="14">
    <source>
        <dbReference type="Google" id="ProtNLM"/>
    </source>
</evidence>
<evidence type="ECO:0000256" key="4">
    <source>
        <dbReference type="ARBA" id="ARBA00022692"/>
    </source>
</evidence>
<evidence type="ECO:0000313" key="13">
    <source>
        <dbReference type="Proteomes" id="UP000091820"/>
    </source>
</evidence>
<comment type="similarity">
    <text evidence="2">Belongs to the cystinosin family.</text>
</comment>
<feature type="signal peptide" evidence="11">
    <location>
        <begin position="1"/>
        <end position="29"/>
    </location>
</feature>
<evidence type="ECO:0000256" key="8">
    <source>
        <dbReference type="ARBA" id="ARBA00023180"/>
    </source>
</evidence>
<feature type="transmembrane region" description="Helical" evidence="10">
    <location>
        <begin position="276"/>
        <end position="294"/>
    </location>
</feature>
<dbReference type="InterPro" id="IPR005282">
    <property type="entry name" value="LC_transporter"/>
</dbReference>
<keyword evidence="13" id="KW-1185">Reference proteome</keyword>
<keyword evidence="3" id="KW-0813">Transport</keyword>
<dbReference type="EnsemblMetazoa" id="GBRI040528-RA">
    <property type="protein sequence ID" value="GBRI040528-PA"/>
    <property type="gene ID" value="GBRI040528"/>
</dbReference>
<evidence type="ECO:0000256" key="9">
    <source>
        <dbReference type="ARBA" id="ARBA00048473"/>
    </source>
</evidence>
<evidence type="ECO:0000256" key="6">
    <source>
        <dbReference type="ARBA" id="ARBA00022989"/>
    </source>
</evidence>
<evidence type="ECO:0000256" key="1">
    <source>
        <dbReference type="ARBA" id="ARBA00004127"/>
    </source>
</evidence>
<dbReference type="SMART" id="SM00679">
    <property type="entry name" value="CTNS"/>
    <property type="match status" value="2"/>
</dbReference>
<evidence type="ECO:0000256" key="2">
    <source>
        <dbReference type="ARBA" id="ARBA00006855"/>
    </source>
</evidence>
<evidence type="ECO:0000313" key="12">
    <source>
        <dbReference type="EnsemblMetazoa" id="GBRI040528-PA"/>
    </source>
</evidence>
<protein>
    <recommendedName>
        <fullName evidence="14">Cystinosin</fullName>
    </recommendedName>
</protein>
<dbReference type="VEuPathDB" id="VectorBase:GBRI040528"/>
<keyword evidence="8" id="KW-0325">Glycoprotein</keyword>
<dbReference type="Proteomes" id="UP000091820">
    <property type="component" value="Unassembled WGS sequence"/>
</dbReference>
<dbReference type="STRING" id="37001.A0A1A9X197"/>
<feature type="transmembrane region" description="Helical" evidence="10">
    <location>
        <begin position="217"/>
        <end position="237"/>
    </location>
</feature>
<sequence length="367" mass="41851">MRLFHPRSLQAYIYFPCLLLLVSQKIALASNHTGLKVSNHDIVVLVNMEGSFDLLALQPFNNDVKVKLLTQHENLVTLIPTEYEFKANTTENVTITVTGQNPGHLVVTAESQPNETWIVQDLFVRITVANSQTIIYLSFIFGWIYFIAWSVSFYPQIYTNFRRNSVIGLNFDFVYLNIVGFALYSVFNCGLYWIPAIQVEYARRHPRGLNPVMLNDVVFSLHAAFATIITIAQCLLYERGTQSVSKTATCMLGLFAFVVTIAASLAIANVIYWLDFLYYCSYIKLTITIIKYALMNYRRKSTIGWSIGTILLDFTGGALSMMQMILNAYNYDDWASLFGDPTKFGLGLFSVLFDVFFMLQHYVFYSN</sequence>
<proteinExistence type="inferred from homology"/>
<dbReference type="AlphaFoldDB" id="A0A1A9X197"/>
<dbReference type="FunFam" id="1.20.1280.290:FF:000023">
    <property type="entry name" value="Cystinosin homolog"/>
    <property type="match status" value="1"/>
</dbReference>
<dbReference type="GO" id="GO:0015184">
    <property type="term" value="F:L-cystine transmembrane transporter activity"/>
    <property type="evidence" value="ECO:0007669"/>
    <property type="project" value="TreeGrafter"/>
</dbReference>
<feature type="transmembrane region" description="Helical" evidence="10">
    <location>
        <begin position="249"/>
        <end position="270"/>
    </location>
</feature>